<reference evidence="2" key="1">
    <citation type="journal article" date="2020" name="Nature">
        <title>Giant virus diversity and host interactions through global metagenomics.</title>
        <authorList>
            <person name="Schulz F."/>
            <person name="Roux S."/>
            <person name="Paez-Espino D."/>
            <person name="Jungbluth S."/>
            <person name="Walsh D.A."/>
            <person name="Denef V.J."/>
            <person name="McMahon K.D."/>
            <person name="Konstantinidis K.T."/>
            <person name="Eloe-Fadrosh E.A."/>
            <person name="Kyrpides N.C."/>
            <person name="Woyke T."/>
        </authorList>
    </citation>
    <scope>NUCLEOTIDE SEQUENCE</scope>
    <source>
        <strain evidence="2">GVMAG-M-3300023174-111</strain>
    </source>
</reference>
<evidence type="ECO:0000313" key="2">
    <source>
        <dbReference type="EMBL" id="QHT10997.1"/>
    </source>
</evidence>
<dbReference type="EMBL" id="MN739530">
    <property type="protein sequence ID" value="QHT10997.1"/>
    <property type="molecule type" value="Genomic_DNA"/>
</dbReference>
<dbReference type="AlphaFoldDB" id="A0A6C0D3A6"/>
<feature type="compositionally biased region" description="Pro residues" evidence="1">
    <location>
        <begin position="117"/>
        <end position="127"/>
    </location>
</feature>
<name>A0A6C0D3A6_9ZZZZ</name>
<organism evidence="2">
    <name type="scientific">viral metagenome</name>
    <dbReference type="NCBI Taxonomy" id="1070528"/>
    <lineage>
        <taxon>unclassified sequences</taxon>
        <taxon>metagenomes</taxon>
        <taxon>organismal metagenomes</taxon>
    </lineage>
</organism>
<evidence type="ECO:0000256" key="1">
    <source>
        <dbReference type="SAM" id="MobiDB-lite"/>
    </source>
</evidence>
<sequence length="198" mass="21944">MSSIVLFVTPVHASTRWQVIANEVYATKIGNVGHVSIKPGSKNGYAIVTVYEPVSGFNPYLMNLLSTGKFIKIWNQDGTRFRKAYTYKPTYNQSLCKQAAIESATTLLSNLSILERPPSPSTSPPPSMVTLQEDTQSSPQHYDCEDENEDVVSTLSGHSYIEDVDAPQEEAGVLLDYSNASFLDKPPARRKRIKIVTK</sequence>
<protein>
    <submittedName>
        <fullName evidence="2">Uncharacterized protein</fullName>
    </submittedName>
</protein>
<feature type="compositionally biased region" description="Polar residues" evidence="1">
    <location>
        <begin position="129"/>
        <end position="140"/>
    </location>
</feature>
<feature type="region of interest" description="Disordered" evidence="1">
    <location>
        <begin position="114"/>
        <end position="149"/>
    </location>
</feature>
<proteinExistence type="predicted"/>
<accession>A0A6C0D3A6</accession>